<evidence type="ECO:0000313" key="4">
    <source>
        <dbReference type="EMBL" id="TCN70583.1"/>
    </source>
</evidence>
<evidence type="ECO:0000259" key="3">
    <source>
        <dbReference type="Pfam" id="PF13538"/>
    </source>
</evidence>
<comment type="caution">
    <text evidence="4">The sequence shown here is derived from an EMBL/GenBank/DDBJ whole genome shotgun (WGS) entry which is preliminary data.</text>
</comment>
<dbReference type="Pfam" id="PF13604">
    <property type="entry name" value="AAA_30"/>
    <property type="match status" value="1"/>
</dbReference>
<feature type="domain" description="UvrD-like helicase C-terminal" evidence="3">
    <location>
        <begin position="412"/>
        <end position="462"/>
    </location>
</feature>
<dbReference type="SUPFAM" id="SSF52540">
    <property type="entry name" value="P-loop containing nucleoside triphosphate hydrolases"/>
    <property type="match status" value="2"/>
</dbReference>
<dbReference type="InterPro" id="IPR050534">
    <property type="entry name" value="Coronavir_polyprotein_1ab"/>
</dbReference>
<dbReference type="GO" id="GO:0003678">
    <property type="term" value="F:DNA helicase activity"/>
    <property type="evidence" value="ECO:0007669"/>
    <property type="project" value="UniProtKB-ARBA"/>
</dbReference>
<dbReference type="Gene3D" id="3.40.50.300">
    <property type="entry name" value="P-loop containing nucleotide triphosphate hydrolases"/>
    <property type="match status" value="2"/>
</dbReference>
<dbReference type="Pfam" id="PF13538">
    <property type="entry name" value="UvrD_C_2"/>
    <property type="match status" value="1"/>
</dbReference>
<dbReference type="PANTHER" id="PTHR43788:SF6">
    <property type="entry name" value="DNA HELICASE B"/>
    <property type="match status" value="1"/>
</dbReference>
<dbReference type="PANTHER" id="PTHR43788">
    <property type="entry name" value="DNA2/NAM7 HELICASE FAMILY MEMBER"/>
    <property type="match status" value="1"/>
</dbReference>
<evidence type="ECO:0000313" key="5">
    <source>
        <dbReference type="Proteomes" id="UP000294830"/>
    </source>
</evidence>
<gene>
    <name evidence="4" type="ORF">CLV25_103103</name>
</gene>
<protein>
    <submittedName>
        <fullName evidence="4">Exodeoxyribonuclease-5</fullName>
    </submittedName>
</protein>
<dbReference type="AlphaFoldDB" id="A0A4R2EP02"/>
<dbReference type="Proteomes" id="UP000294830">
    <property type="component" value="Unassembled WGS sequence"/>
</dbReference>
<dbReference type="InterPro" id="IPR027785">
    <property type="entry name" value="UvrD-like_helicase_C"/>
</dbReference>
<keyword evidence="1" id="KW-0547">Nucleotide-binding</keyword>
<dbReference type="RefSeq" id="WP_131838446.1">
    <property type="nucleotide sequence ID" value="NZ_SLWB01000003.1"/>
</dbReference>
<accession>A0A4R2EP02</accession>
<evidence type="ECO:0000256" key="2">
    <source>
        <dbReference type="ARBA" id="ARBA00022840"/>
    </source>
</evidence>
<dbReference type="CDD" id="cd18809">
    <property type="entry name" value="SF1_C_RecD"/>
    <property type="match status" value="1"/>
</dbReference>
<dbReference type="EMBL" id="SLWB01000003">
    <property type="protein sequence ID" value="TCN70583.1"/>
    <property type="molecule type" value="Genomic_DNA"/>
</dbReference>
<reference evidence="4 5" key="1">
    <citation type="submission" date="2019-03" db="EMBL/GenBank/DDBJ databases">
        <title>Genomic Encyclopedia of Archaeal and Bacterial Type Strains, Phase II (KMG-II): from individual species to whole genera.</title>
        <authorList>
            <person name="Goeker M."/>
        </authorList>
    </citation>
    <scope>NUCLEOTIDE SEQUENCE [LARGE SCALE GENOMIC DNA]</scope>
    <source>
        <strain evidence="4 5">RL-C</strain>
    </source>
</reference>
<dbReference type="InterPro" id="IPR027417">
    <property type="entry name" value="P-loop_NTPase"/>
</dbReference>
<dbReference type="GO" id="GO:0005524">
    <property type="term" value="F:ATP binding"/>
    <property type="evidence" value="ECO:0007669"/>
    <property type="project" value="UniProtKB-KW"/>
</dbReference>
<sequence>MVKKYIEELVLKEFAFEPTVGQRSAIDSLASLIADERPFYILKMHGYAGTGKTSLIAAFVKVLLRLEQKVVLLGPTGRAAKVLSSYSGEQALTIHKKIYRQKTADDFVAKFSLDRNLTADTIYIVDEASMIADSNRESNAFGSGNLLEDLISYVKSGRGCKLILLGDSAQLPPVGKENSPALDRKELGYYADVEEVWLREVVRQDQASGILENATAIRSMIEAEEIVQPKFCLNGFADIERISGGDLIEKLSDTYDAVGIEDTIVVCRSNKLANRYNQGIRSRILYREEELVRGDLLMVVKNSYFWTEGFKELEFIANGDIVEVVRIRRYHERYDFRFAEVTVRLVDYGDLEVDCYIMLDTLTSDSASLSYDQSRTFFQKVSEDYMHIGSKQKRYKEMRRDPFYNALQVKYANAVTCHKAQGGQWKTVFVDQGYFVDDMVSKEYLRWLYTALTRATERVYLVNFPDKFFE</sequence>
<keyword evidence="5" id="KW-1185">Reference proteome</keyword>
<organism evidence="4 5">
    <name type="scientific">Acetobacteroides hydrogenigenes</name>
    <dbReference type="NCBI Taxonomy" id="979970"/>
    <lineage>
        <taxon>Bacteria</taxon>
        <taxon>Pseudomonadati</taxon>
        <taxon>Bacteroidota</taxon>
        <taxon>Bacteroidia</taxon>
        <taxon>Bacteroidales</taxon>
        <taxon>Rikenellaceae</taxon>
        <taxon>Acetobacteroides</taxon>
    </lineage>
</organism>
<keyword evidence="2" id="KW-0067">ATP-binding</keyword>
<name>A0A4R2EP02_9BACT</name>
<dbReference type="OrthoDB" id="9803432at2"/>
<dbReference type="CDD" id="cd17933">
    <property type="entry name" value="DEXSc_RecD-like"/>
    <property type="match status" value="1"/>
</dbReference>
<proteinExistence type="predicted"/>
<evidence type="ECO:0000256" key="1">
    <source>
        <dbReference type="ARBA" id="ARBA00022741"/>
    </source>
</evidence>